<keyword evidence="1" id="KW-0812">Transmembrane</keyword>
<name>A0A4R3K6N1_9FIRM</name>
<keyword evidence="1" id="KW-0472">Membrane</keyword>
<evidence type="ECO:0000313" key="3">
    <source>
        <dbReference type="Proteomes" id="UP000295726"/>
    </source>
</evidence>
<keyword evidence="1" id="KW-1133">Transmembrane helix</keyword>
<accession>A0A4R3K6N1</accession>
<organism evidence="2 3">
    <name type="scientific">Muricomes intestini</name>
    <dbReference type="NCBI Taxonomy" id="1796634"/>
    <lineage>
        <taxon>Bacteria</taxon>
        <taxon>Bacillati</taxon>
        <taxon>Bacillota</taxon>
        <taxon>Clostridia</taxon>
        <taxon>Lachnospirales</taxon>
        <taxon>Lachnospiraceae</taxon>
        <taxon>Muricomes</taxon>
    </lineage>
</organism>
<keyword evidence="3" id="KW-1185">Reference proteome</keyword>
<dbReference type="RefSeq" id="WP_279233347.1">
    <property type="nucleotide sequence ID" value="NZ_DAIPCY010000057.1"/>
</dbReference>
<dbReference type="Proteomes" id="UP000295726">
    <property type="component" value="Unassembled WGS sequence"/>
</dbReference>
<proteinExistence type="predicted"/>
<sequence>MKYIKLFMAALLSVLYYIAFCWILGFDFGDPWRKLMTWAKK</sequence>
<gene>
    <name evidence="2" type="ORF">EDD59_11114</name>
</gene>
<dbReference type="EMBL" id="SLZZ01000011">
    <property type="protein sequence ID" value="TCS78489.1"/>
    <property type="molecule type" value="Genomic_DNA"/>
</dbReference>
<evidence type="ECO:0000256" key="1">
    <source>
        <dbReference type="SAM" id="Phobius"/>
    </source>
</evidence>
<feature type="transmembrane region" description="Helical" evidence="1">
    <location>
        <begin position="6"/>
        <end position="26"/>
    </location>
</feature>
<protein>
    <submittedName>
        <fullName evidence="2">Uncharacterized protein</fullName>
    </submittedName>
</protein>
<evidence type="ECO:0000313" key="2">
    <source>
        <dbReference type="EMBL" id="TCS78489.1"/>
    </source>
</evidence>
<reference evidence="2 3" key="1">
    <citation type="submission" date="2019-03" db="EMBL/GenBank/DDBJ databases">
        <title>Genomic Encyclopedia of Type Strains, Phase IV (KMG-IV): sequencing the most valuable type-strain genomes for metagenomic binning, comparative biology and taxonomic classification.</title>
        <authorList>
            <person name="Goeker M."/>
        </authorList>
    </citation>
    <scope>NUCLEOTIDE SEQUENCE [LARGE SCALE GENOMIC DNA]</scope>
    <source>
        <strain evidence="2 3">DSM 29489</strain>
    </source>
</reference>
<comment type="caution">
    <text evidence="2">The sequence shown here is derived from an EMBL/GenBank/DDBJ whole genome shotgun (WGS) entry which is preliminary data.</text>
</comment>
<dbReference type="AlphaFoldDB" id="A0A4R3K6N1"/>